<keyword evidence="1" id="KW-0472">Membrane</keyword>
<name>A0AAN8JI95_PATCE</name>
<dbReference type="EMBL" id="JAZGQO010000010">
    <property type="protein sequence ID" value="KAK6176121.1"/>
    <property type="molecule type" value="Genomic_DNA"/>
</dbReference>
<dbReference type="AlphaFoldDB" id="A0AAN8JI95"/>
<organism evidence="2 3">
    <name type="scientific">Patella caerulea</name>
    <name type="common">Rayed Mediterranean limpet</name>
    <dbReference type="NCBI Taxonomy" id="87958"/>
    <lineage>
        <taxon>Eukaryota</taxon>
        <taxon>Metazoa</taxon>
        <taxon>Spiralia</taxon>
        <taxon>Lophotrochozoa</taxon>
        <taxon>Mollusca</taxon>
        <taxon>Gastropoda</taxon>
        <taxon>Patellogastropoda</taxon>
        <taxon>Patelloidea</taxon>
        <taxon>Patellidae</taxon>
        <taxon>Patella</taxon>
    </lineage>
</organism>
<evidence type="ECO:0000313" key="2">
    <source>
        <dbReference type="EMBL" id="KAK6176121.1"/>
    </source>
</evidence>
<keyword evidence="3" id="KW-1185">Reference proteome</keyword>
<keyword evidence="1" id="KW-1133">Transmembrane helix</keyword>
<reference evidence="2 3" key="1">
    <citation type="submission" date="2024-01" db="EMBL/GenBank/DDBJ databases">
        <title>The genome of the rayed Mediterranean limpet Patella caerulea (Linnaeus, 1758).</title>
        <authorList>
            <person name="Anh-Thu Weber A."/>
            <person name="Halstead-Nussloch G."/>
        </authorList>
    </citation>
    <scope>NUCLEOTIDE SEQUENCE [LARGE SCALE GENOMIC DNA]</scope>
    <source>
        <strain evidence="2">AATW-2023a</strain>
        <tissue evidence="2">Whole specimen</tissue>
    </source>
</reference>
<evidence type="ECO:0000313" key="3">
    <source>
        <dbReference type="Proteomes" id="UP001347796"/>
    </source>
</evidence>
<protein>
    <submittedName>
        <fullName evidence="2">Uncharacterized protein</fullName>
    </submittedName>
</protein>
<feature type="transmembrane region" description="Helical" evidence="1">
    <location>
        <begin position="12"/>
        <end position="30"/>
    </location>
</feature>
<comment type="caution">
    <text evidence="2">The sequence shown here is derived from an EMBL/GenBank/DDBJ whole genome shotgun (WGS) entry which is preliminary data.</text>
</comment>
<gene>
    <name evidence="2" type="ORF">SNE40_014464</name>
</gene>
<dbReference type="Proteomes" id="UP001347796">
    <property type="component" value="Unassembled WGS sequence"/>
</dbReference>
<evidence type="ECO:0000256" key="1">
    <source>
        <dbReference type="SAM" id="Phobius"/>
    </source>
</evidence>
<sequence length="139" mass="15866">MNVLTEINGNTLAIISMVILVMLDVVYSQCPHDAIEQMQACTGRLGNMTVGKDLQKVERFCKNLMEVSICLETIFNKCQEHLDAQHADSLKQTTYQWKDKLDKICRNISANGATISNKNFELVFVILIFIKIILWIDRT</sequence>
<keyword evidence="1" id="KW-0812">Transmembrane</keyword>
<accession>A0AAN8JI95</accession>
<feature type="transmembrane region" description="Helical" evidence="1">
    <location>
        <begin position="119"/>
        <end position="136"/>
    </location>
</feature>
<proteinExistence type="predicted"/>